<name>A0A1B8U1L0_9FLAO</name>
<dbReference type="RefSeq" id="WP_068360130.1">
    <property type="nucleotide sequence ID" value="NZ_CP019337.1"/>
</dbReference>
<evidence type="ECO:0000313" key="2">
    <source>
        <dbReference type="EMBL" id="OBY65669.1"/>
    </source>
</evidence>
<comment type="caution">
    <text evidence="2">The sequence shown here is derived from an EMBL/GenBank/DDBJ whole genome shotgun (WGS) entry which is preliminary data.</text>
</comment>
<keyword evidence="3" id="KW-1185">Reference proteome</keyword>
<gene>
    <name evidence="2" type="ORF">LPB301_08480</name>
</gene>
<dbReference type="PROSITE" id="PS51910">
    <property type="entry name" value="GH18_2"/>
    <property type="match status" value="1"/>
</dbReference>
<accession>A0A1B8U1L0</accession>
<dbReference type="SUPFAM" id="SSF51445">
    <property type="entry name" value="(Trans)glycosidases"/>
    <property type="match status" value="1"/>
</dbReference>
<evidence type="ECO:0000313" key="3">
    <source>
        <dbReference type="Proteomes" id="UP000092612"/>
    </source>
</evidence>
<dbReference type="EMBL" id="LSFL01000030">
    <property type="protein sequence ID" value="OBY65669.1"/>
    <property type="molecule type" value="Genomic_DNA"/>
</dbReference>
<reference evidence="3" key="1">
    <citation type="submission" date="2016-02" db="EMBL/GenBank/DDBJ databases">
        <title>Paenibacillus sp. LPB0068, isolated from Crassostrea gigas.</title>
        <authorList>
            <person name="Shin S.-K."/>
            <person name="Yi H."/>
        </authorList>
    </citation>
    <scope>NUCLEOTIDE SEQUENCE [LARGE SCALE GENOMIC DNA]</scope>
    <source>
        <strain evidence="3">KCTC 23969</strain>
    </source>
</reference>
<dbReference type="InterPro" id="IPR001223">
    <property type="entry name" value="Glyco_hydro18_cat"/>
</dbReference>
<organism evidence="2 3">
    <name type="scientific">Polaribacter reichenbachii</name>
    <dbReference type="NCBI Taxonomy" id="996801"/>
    <lineage>
        <taxon>Bacteria</taxon>
        <taxon>Pseudomonadati</taxon>
        <taxon>Bacteroidota</taxon>
        <taxon>Flavobacteriia</taxon>
        <taxon>Flavobacteriales</taxon>
        <taxon>Flavobacteriaceae</taxon>
    </lineage>
</organism>
<sequence>MKNNINIAAYGEGILYPPNLAMNMKDIQNAGWTSLMVSLFQVSSAGDISFNGITLISKGKYIGDAIWPQQLLDLKSSGTIISLLATFGGWDSAFQNIQNIYNQNETFKGTQLEANCIVFRKTFKAFDLIDMDVEYPNGKPQNAQAAFIAFCEMWIEVGFNITFCPYGDIPFWTNSLVAIESKYPGAVKYWNLQCYAGGAYNNPEVWAKAIIKALPTFNTDGYIMASDWSRFWNSGADEWQGDCPNAVKSLLSQFKGQSCISGGFIWTIDQMINYSTDEKIHPDSESCGNVAMIDYVNAIKTTFDT</sequence>
<evidence type="ECO:0000259" key="1">
    <source>
        <dbReference type="PROSITE" id="PS51910"/>
    </source>
</evidence>
<dbReference type="AlphaFoldDB" id="A0A1B8U1L0"/>
<dbReference type="GO" id="GO:0005975">
    <property type="term" value="P:carbohydrate metabolic process"/>
    <property type="evidence" value="ECO:0007669"/>
    <property type="project" value="InterPro"/>
</dbReference>
<proteinExistence type="predicted"/>
<dbReference type="Gene3D" id="3.20.20.80">
    <property type="entry name" value="Glycosidases"/>
    <property type="match status" value="1"/>
</dbReference>
<dbReference type="OrthoDB" id="4522580at2"/>
<dbReference type="Proteomes" id="UP000092612">
    <property type="component" value="Unassembled WGS sequence"/>
</dbReference>
<dbReference type="STRING" id="996801.BW723_13300"/>
<dbReference type="KEGG" id="prn:BW723_13300"/>
<feature type="domain" description="GH18" evidence="1">
    <location>
        <begin position="5"/>
        <end position="283"/>
    </location>
</feature>
<protein>
    <recommendedName>
        <fullName evidence="1">GH18 domain-containing protein</fullName>
    </recommendedName>
</protein>
<dbReference type="InterPro" id="IPR017853">
    <property type="entry name" value="GH"/>
</dbReference>